<dbReference type="InterPro" id="IPR036396">
    <property type="entry name" value="Cyt_P450_sf"/>
</dbReference>
<evidence type="ECO:0000256" key="7">
    <source>
        <dbReference type="ARBA" id="ARBA00023033"/>
    </source>
</evidence>
<keyword evidence="7 9" id="KW-0503">Monooxygenase</keyword>
<keyword evidence="3 9" id="KW-0349">Heme</keyword>
<evidence type="ECO:0000256" key="2">
    <source>
        <dbReference type="ARBA" id="ARBA00010617"/>
    </source>
</evidence>
<dbReference type="PANTHER" id="PTHR46696">
    <property type="entry name" value="P450, PUTATIVE (EUROFUNG)-RELATED"/>
    <property type="match status" value="1"/>
</dbReference>
<dbReference type="Pfam" id="PF00067">
    <property type="entry name" value="p450"/>
    <property type="match status" value="1"/>
</dbReference>
<dbReference type="InterPro" id="IPR001128">
    <property type="entry name" value="Cyt_P450"/>
</dbReference>
<dbReference type="AlphaFoldDB" id="A0A4Q2RGW0"/>
<evidence type="ECO:0000256" key="8">
    <source>
        <dbReference type="ARBA" id="ARBA00043906"/>
    </source>
</evidence>
<dbReference type="EMBL" id="QYBC01000005">
    <property type="protein sequence ID" value="RYB05922.1"/>
    <property type="molecule type" value="Genomic_DNA"/>
</dbReference>
<evidence type="ECO:0000256" key="5">
    <source>
        <dbReference type="ARBA" id="ARBA00023002"/>
    </source>
</evidence>
<organism evidence="10 11">
    <name type="scientific">Lichenibacterium ramalinae</name>
    <dbReference type="NCBI Taxonomy" id="2316527"/>
    <lineage>
        <taxon>Bacteria</taxon>
        <taxon>Pseudomonadati</taxon>
        <taxon>Pseudomonadota</taxon>
        <taxon>Alphaproteobacteria</taxon>
        <taxon>Hyphomicrobiales</taxon>
        <taxon>Lichenihabitantaceae</taxon>
        <taxon>Lichenibacterium</taxon>
    </lineage>
</organism>
<comment type="caution">
    <text evidence="10">The sequence shown here is derived from an EMBL/GenBank/DDBJ whole genome shotgun (WGS) entry which is preliminary data.</text>
</comment>
<name>A0A4Q2RGW0_9HYPH</name>
<dbReference type="GO" id="GO:0016705">
    <property type="term" value="F:oxidoreductase activity, acting on paired donors, with incorporation or reduction of molecular oxygen"/>
    <property type="evidence" value="ECO:0007669"/>
    <property type="project" value="InterPro"/>
</dbReference>
<reference evidence="10 11" key="1">
    <citation type="submission" date="2018-09" db="EMBL/GenBank/DDBJ databases">
        <authorList>
            <person name="Grouzdev D.S."/>
            <person name="Krutkina M.S."/>
        </authorList>
    </citation>
    <scope>NUCLEOTIDE SEQUENCE [LARGE SCALE GENOMIC DNA]</scope>
    <source>
        <strain evidence="10 11">RmlP001</strain>
    </source>
</reference>
<evidence type="ECO:0000256" key="1">
    <source>
        <dbReference type="ARBA" id="ARBA00001971"/>
    </source>
</evidence>
<keyword evidence="4 9" id="KW-0479">Metal-binding</keyword>
<keyword evidence="11" id="KW-1185">Reference proteome</keyword>
<comment type="cofactor">
    <cofactor evidence="1">
        <name>heme</name>
        <dbReference type="ChEBI" id="CHEBI:30413"/>
    </cofactor>
</comment>
<dbReference type="Gene3D" id="1.10.630.10">
    <property type="entry name" value="Cytochrome P450"/>
    <property type="match status" value="1"/>
</dbReference>
<dbReference type="PRINTS" id="PR00385">
    <property type="entry name" value="P450"/>
</dbReference>
<dbReference type="CDD" id="cd20625">
    <property type="entry name" value="CYP164-like"/>
    <property type="match status" value="1"/>
</dbReference>
<dbReference type="GO" id="GO:0004497">
    <property type="term" value="F:monooxygenase activity"/>
    <property type="evidence" value="ECO:0007669"/>
    <property type="project" value="UniProtKB-KW"/>
</dbReference>
<dbReference type="PANTHER" id="PTHR46696:SF1">
    <property type="entry name" value="CYTOCHROME P450 YJIB-RELATED"/>
    <property type="match status" value="1"/>
</dbReference>
<evidence type="ECO:0000313" key="10">
    <source>
        <dbReference type="EMBL" id="RYB05922.1"/>
    </source>
</evidence>
<dbReference type="Proteomes" id="UP000289411">
    <property type="component" value="Unassembled WGS sequence"/>
</dbReference>
<sequence>MSLPPGLAVDAARRRVRLSPTDPAFVQDPYGAYAAMRDVGPVFFWEDYGHWCCADADGVEALFRDRRFGREAPGGAPPVPAHVKPFHDLDALSMLEREPPAHTRLRRLVNRAFVSRAIAGLRPRVAALAGQLADGLAAAPPGPVDLLPAFAEPIPVSVIAELLGVPAADAPRLLGWSHAMVAMYRPARTRADEDAAVAATRDFSAYLGAHLAARRRAPRDDLLTLLATAGDAISEDEAVANAVLLLNAGHEATVHAIGNGVAAILASGLDPAALVRVPEATSATVEEVLRFEPPLHLFTRFALEPATVGGVDLAAGDRIGLLIGAANRDPARWPDPDRFDPARPAAPHTAFGGGLHFCLGAPLARLELEIALPVLFGRFPRLRLAGPPRFADRYHFRGLAALPVTLT</sequence>
<evidence type="ECO:0000313" key="11">
    <source>
        <dbReference type="Proteomes" id="UP000289411"/>
    </source>
</evidence>
<keyword evidence="5 9" id="KW-0560">Oxidoreductase</keyword>
<dbReference type="GO" id="GO:0005506">
    <property type="term" value="F:iron ion binding"/>
    <property type="evidence" value="ECO:0007669"/>
    <property type="project" value="InterPro"/>
</dbReference>
<comment type="function">
    <text evidence="8">Cytochromes P450 are a group of heme-thiolate monooxygenases. They oxidize a variety of structurally unrelated compounds, including steroids, fatty acids, and xenobiotics.</text>
</comment>
<keyword evidence="6 9" id="KW-0408">Iron</keyword>
<dbReference type="SUPFAM" id="SSF48264">
    <property type="entry name" value="Cytochrome P450"/>
    <property type="match status" value="1"/>
</dbReference>
<evidence type="ECO:0000256" key="6">
    <source>
        <dbReference type="ARBA" id="ARBA00023004"/>
    </source>
</evidence>
<dbReference type="FunFam" id="1.10.630.10:FF:000018">
    <property type="entry name" value="Cytochrome P450 monooxygenase"/>
    <property type="match status" value="1"/>
</dbReference>
<evidence type="ECO:0000256" key="9">
    <source>
        <dbReference type="RuleBase" id="RU000461"/>
    </source>
</evidence>
<dbReference type="GO" id="GO:0020037">
    <property type="term" value="F:heme binding"/>
    <property type="evidence" value="ECO:0007669"/>
    <property type="project" value="InterPro"/>
</dbReference>
<dbReference type="PROSITE" id="PS00086">
    <property type="entry name" value="CYTOCHROME_P450"/>
    <property type="match status" value="1"/>
</dbReference>
<dbReference type="InterPro" id="IPR017972">
    <property type="entry name" value="Cyt_P450_CS"/>
</dbReference>
<protein>
    <submittedName>
        <fullName evidence="10">Cytochrome P450</fullName>
    </submittedName>
</protein>
<accession>A0A4Q2RGW0</accession>
<dbReference type="RefSeq" id="WP_129218432.1">
    <property type="nucleotide sequence ID" value="NZ_QYBC01000005.1"/>
</dbReference>
<proteinExistence type="inferred from homology"/>
<evidence type="ECO:0000256" key="3">
    <source>
        <dbReference type="ARBA" id="ARBA00022617"/>
    </source>
</evidence>
<gene>
    <name evidence="10" type="ORF">D3272_06905</name>
</gene>
<reference evidence="10 11" key="2">
    <citation type="submission" date="2019-02" db="EMBL/GenBank/DDBJ databases">
        <title>'Lichenibacterium ramalinii' gen. nov. sp. nov., 'Lichenibacterium minor' gen. nov. sp. nov.</title>
        <authorList>
            <person name="Pankratov T."/>
        </authorList>
    </citation>
    <scope>NUCLEOTIDE SEQUENCE [LARGE SCALE GENOMIC DNA]</scope>
    <source>
        <strain evidence="10 11">RmlP001</strain>
    </source>
</reference>
<dbReference type="PRINTS" id="PR00359">
    <property type="entry name" value="BP450"/>
</dbReference>
<evidence type="ECO:0000256" key="4">
    <source>
        <dbReference type="ARBA" id="ARBA00022723"/>
    </source>
</evidence>
<comment type="similarity">
    <text evidence="2 9">Belongs to the cytochrome P450 family.</text>
</comment>
<dbReference type="InterPro" id="IPR002397">
    <property type="entry name" value="Cyt_P450_B"/>
</dbReference>
<dbReference type="OrthoDB" id="9801155at2"/>